<feature type="transmembrane region" description="Helical" evidence="7">
    <location>
        <begin position="623"/>
        <end position="643"/>
    </location>
</feature>
<reference evidence="9 10" key="1">
    <citation type="submission" date="2020-12" db="EMBL/GenBank/DDBJ databases">
        <title>Metabolic potential, ecology and presence of endohyphal bacteria is reflected in genomic diversity of Mucoromycotina.</title>
        <authorList>
            <person name="Muszewska A."/>
            <person name="Okrasinska A."/>
            <person name="Steczkiewicz K."/>
            <person name="Drgas O."/>
            <person name="Orlowska M."/>
            <person name="Perlinska-Lenart U."/>
            <person name="Aleksandrzak-Piekarczyk T."/>
            <person name="Szatraj K."/>
            <person name="Zielenkiewicz U."/>
            <person name="Pilsyk S."/>
            <person name="Malc E."/>
            <person name="Mieczkowski P."/>
            <person name="Kruszewska J.S."/>
            <person name="Biernat P."/>
            <person name="Pawlowska J."/>
        </authorList>
    </citation>
    <scope>NUCLEOTIDE SEQUENCE [LARGE SCALE GENOMIC DNA]</scope>
    <source>
        <strain evidence="9 10">CBS 142.35</strain>
    </source>
</reference>
<dbReference type="Pfam" id="PF03105">
    <property type="entry name" value="SPX"/>
    <property type="match status" value="1"/>
</dbReference>
<feature type="region of interest" description="Disordered" evidence="6">
    <location>
        <begin position="503"/>
        <end position="531"/>
    </location>
</feature>
<keyword evidence="2" id="KW-0926">Vacuole</keyword>
<proteinExistence type="predicted"/>
<evidence type="ECO:0000256" key="2">
    <source>
        <dbReference type="ARBA" id="ARBA00022554"/>
    </source>
</evidence>
<gene>
    <name evidence="9" type="ORF">INT45_002810</name>
</gene>
<feature type="domain" description="SPX" evidence="8">
    <location>
        <begin position="1"/>
        <end position="144"/>
    </location>
</feature>
<feature type="transmembrane region" description="Helical" evidence="7">
    <location>
        <begin position="688"/>
        <end position="708"/>
    </location>
</feature>
<keyword evidence="5 7" id="KW-0472">Membrane</keyword>
<evidence type="ECO:0000313" key="9">
    <source>
        <dbReference type="EMBL" id="KAG2220218.1"/>
    </source>
</evidence>
<dbReference type="PANTHER" id="PTHR46140">
    <property type="entry name" value="VACUOLAR TRANSPORTER CHAPERONE 1-RELATED"/>
    <property type="match status" value="1"/>
</dbReference>
<evidence type="ECO:0000313" key="10">
    <source>
        <dbReference type="Proteomes" id="UP000646827"/>
    </source>
</evidence>
<dbReference type="InterPro" id="IPR042267">
    <property type="entry name" value="VTC_sf"/>
</dbReference>
<evidence type="ECO:0000256" key="3">
    <source>
        <dbReference type="ARBA" id="ARBA00022692"/>
    </source>
</evidence>
<comment type="caution">
    <text evidence="9">The sequence shown here is derived from an EMBL/GenBank/DDBJ whole genome shotgun (WGS) entry which is preliminary data.</text>
</comment>
<evidence type="ECO:0000256" key="1">
    <source>
        <dbReference type="ARBA" id="ARBA00004128"/>
    </source>
</evidence>
<dbReference type="GO" id="GO:0006799">
    <property type="term" value="P:polyphosphate biosynthetic process"/>
    <property type="evidence" value="ECO:0007669"/>
    <property type="project" value="UniProtKB-ARBA"/>
</dbReference>
<dbReference type="OrthoDB" id="6493944at2759"/>
<evidence type="ECO:0000256" key="5">
    <source>
        <dbReference type="ARBA" id="ARBA00023136"/>
    </source>
</evidence>
<dbReference type="PANTHER" id="PTHR46140:SF1">
    <property type="entry name" value="VACUOLAR TRANSPORTER CHAPERONE COMPLEX SUBUNIT 4-RELATED"/>
    <property type="match status" value="1"/>
</dbReference>
<dbReference type="Proteomes" id="UP000646827">
    <property type="component" value="Unassembled WGS sequence"/>
</dbReference>
<evidence type="ECO:0000256" key="7">
    <source>
        <dbReference type="SAM" id="Phobius"/>
    </source>
</evidence>
<name>A0A8H7S119_9FUNG</name>
<dbReference type="InterPro" id="IPR004331">
    <property type="entry name" value="SPX_dom"/>
</dbReference>
<keyword evidence="3 7" id="KW-0812">Transmembrane</keyword>
<dbReference type="Pfam" id="PF02656">
    <property type="entry name" value="DUF202"/>
    <property type="match status" value="1"/>
</dbReference>
<evidence type="ECO:0000259" key="8">
    <source>
        <dbReference type="PROSITE" id="PS51382"/>
    </source>
</evidence>
<comment type="subcellular location">
    <subcellularLocation>
        <location evidence="1">Vacuole membrane</location>
        <topology evidence="1">Multi-pass membrane protein</topology>
    </subcellularLocation>
</comment>
<dbReference type="CDD" id="cd14480">
    <property type="entry name" value="SPX_VTC2_like"/>
    <property type="match status" value="1"/>
</dbReference>
<sequence length="712" mass="82553">MKFGDHLNERVFSPWRHYYVQYDYLKHELKRRQLSEFGWTGEDEEEFAHILETELDKVYDFVTAKLAEVEARINYCEKTLRITTSSPTTASTSQRQMVDDTLTEALFDVNDLAKFTRLNHTAFLKIIKKHDKWTDYRLHENFVPKMRENPLDKQRFDVPIVYISALHDICRGTRTPSPYAQDNNEDDGVFQRATAKYWVHPDNVTEVKAILMLHLPVYIFGKDTTTKMDIKETDSAISSVYMDNPQFELYEGRLQRDQGAEAIRIRWYGDMKSNPLFIERKTHHAPWTDDFRSLKERFPLNVDEVPAYLAGTPYKGKQQNMFVANGVQDSIKNKNLKSTLRVFYNRTAFQIPKDQRVRVSLDTDLTFIKENNKSYWRRPDVGVDYPFPYLEEDEVLRFPYAVLETKVQTHLGQAMPDWLSRLVESHLVHEVPRFSKYLHGASILYKDKIPLLPWWHSELAADILKPRDTEFGLSRSASFKPLMDGQYLFKSAMATEHKRIRVASMRGKQDGSTSDSSSSTDKRTLISSWSPQKQKYHQITLGQSVDTDDHNVNNINKKGRALVPQSTTVINTASRKRGGFIAKWQEQFQQHVMKQNSATNGGVIPLRKVKVEPKVFFANERTFISWLQFCGLLLMVALNLLNFGDGAAKIAGSIFICIAALVALYALYRFEKRAWMINRRIAGRYDDLWGPIVLCILLVGALIVNFYLQFGR</sequence>
<protein>
    <recommendedName>
        <fullName evidence="8">SPX domain-containing protein</fullName>
    </recommendedName>
</protein>
<keyword evidence="10" id="KW-1185">Reference proteome</keyword>
<organism evidence="9 10">
    <name type="scientific">Circinella minor</name>
    <dbReference type="NCBI Taxonomy" id="1195481"/>
    <lineage>
        <taxon>Eukaryota</taxon>
        <taxon>Fungi</taxon>
        <taxon>Fungi incertae sedis</taxon>
        <taxon>Mucoromycota</taxon>
        <taxon>Mucoromycotina</taxon>
        <taxon>Mucoromycetes</taxon>
        <taxon>Mucorales</taxon>
        <taxon>Lichtheimiaceae</taxon>
        <taxon>Circinella</taxon>
    </lineage>
</organism>
<dbReference type="InterPro" id="IPR018966">
    <property type="entry name" value="VTC_domain"/>
</dbReference>
<dbReference type="InterPro" id="IPR003807">
    <property type="entry name" value="DUF202"/>
</dbReference>
<dbReference type="AlphaFoldDB" id="A0A8H7S119"/>
<dbReference type="Pfam" id="PF09359">
    <property type="entry name" value="VTC"/>
    <property type="match status" value="1"/>
</dbReference>
<feature type="transmembrane region" description="Helical" evidence="7">
    <location>
        <begin position="650"/>
        <end position="668"/>
    </location>
</feature>
<accession>A0A8H7S119</accession>
<evidence type="ECO:0000256" key="6">
    <source>
        <dbReference type="SAM" id="MobiDB-lite"/>
    </source>
</evidence>
<dbReference type="PROSITE" id="PS51382">
    <property type="entry name" value="SPX"/>
    <property type="match status" value="1"/>
</dbReference>
<dbReference type="Gene3D" id="3.20.100.30">
    <property type="entry name" value="VTC, catalytic tunnel domain"/>
    <property type="match status" value="1"/>
</dbReference>
<keyword evidence="4 7" id="KW-1133">Transmembrane helix</keyword>
<dbReference type="GO" id="GO:0005774">
    <property type="term" value="C:vacuolar membrane"/>
    <property type="evidence" value="ECO:0007669"/>
    <property type="project" value="UniProtKB-SubCell"/>
</dbReference>
<evidence type="ECO:0000256" key="4">
    <source>
        <dbReference type="ARBA" id="ARBA00022989"/>
    </source>
</evidence>
<dbReference type="EMBL" id="JAEPRB010000148">
    <property type="protein sequence ID" value="KAG2220218.1"/>
    <property type="molecule type" value="Genomic_DNA"/>
</dbReference>
<dbReference type="InterPro" id="IPR051572">
    <property type="entry name" value="VTC_Complex_Subunit"/>
</dbReference>